<dbReference type="EMBL" id="FXTI01000006">
    <property type="protein sequence ID" value="SMO73529.1"/>
    <property type="molecule type" value="Genomic_DNA"/>
</dbReference>
<evidence type="ECO:0000313" key="1">
    <source>
        <dbReference type="EMBL" id="SMO73529.1"/>
    </source>
</evidence>
<name>A0A521DP74_9BACL</name>
<accession>A0A521DP74</accession>
<dbReference type="RefSeq" id="WP_342778382.1">
    <property type="nucleotide sequence ID" value="NZ_FXTI01000006.1"/>
</dbReference>
<dbReference type="Pfam" id="PF10977">
    <property type="entry name" value="DUF2797"/>
    <property type="match status" value="1"/>
</dbReference>
<gene>
    <name evidence="1" type="ORF">SAMN06264849_106166</name>
</gene>
<reference evidence="1 2" key="1">
    <citation type="submission" date="2017-05" db="EMBL/GenBank/DDBJ databases">
        <authorList>
            <person name="Varghese N."/>
            <person name="Submissions S."/>
        </authorList>
    </citation>
    <scope>NUCLEOTIDE SEQUENCE [LARGE SCALE GENOMIC DNA]</scope>
    <source>
        <strain evidence="1 2">DSM 45474</strain>
    </source>
</reference>
<sequence>MMQHMGCLRALKHQVQDPISYFLRVDHHVIPMNQVIGENIRIRFKGEIYCIHCGRRMKKGYRSGSCFKCFRDLPENDLCMVKPELCHYDQGTCRDHIFGETHCMQPHYVYLALSSDVKVGITRKGSAFKRWVDQGAVAALPIAEVPTRKDAGFLEVHLSQFLSDKTNWRRMLKNEIVDRDLWEVREELKEKIPVSFQPWLLKEPKLYRFTYPQTMVPSKITSLNLDKQSEVTGQLMGIKGQYLILDTGVLNVRKFSGYNVSLELNGG</sequence>
<evidence type="ECO:0000313" key="2">
    <source>
        <dbReference type="Proteomes" id="UP000315636"/>
    </source>
</evidence>
<dbReference type="InterPro" id="IPR021246">
    <property type="entry name" value="DUF2797"/>
</dbReference>
<proteinExistence type="predicted"/>
<dbReference type="AlphaFoldDB" id="A0A521DP74"/>
<dbReference type="Proteomes" id="UP000315636">
    <property type="component" value="Unassembled WGS sequence"/>
</dbReference>
<protein>
    <recommendedName>
        <fullName evidence="3">DUF2797 domain-containing protein</fullName>
    </recommendedName>
</protein>
<keyword evidence="2" id="KW-1185">Reference proteome</keyword>
<evidence type="ECO:0008006" key="3">
    <source>
        <dbReference type="Google" id="ProtNLM"/>
    </source>
</evidence>
<organism evidence="1 2">
    <name type="scientific">Melghirimyces algeriensis</name>
    <dbReference type="NCBI Taxonomy" id="910412"/>
    <lineage>
        <taxon>Bacteria</taxon>
        <taxon>Bacillati</taxon>
        <taxon>Bacillota</taxon>
        <taxon>Bacilli</taxon>
        <taxon>Bacillales</taxon>
        <taxon>Thermoactinomycetaceae</taxon>
        <taxon>Melghirimyces</taxon>
    </lineage>
</organism>